<accession>A0ABV3Z187</accession>
<dbReference type="SUPFAM" id="SSF53474">
    <property type="entry name" value="alpha/beta-Hydrolases"/>
    <property type="match status" value="1"/>
</dbReference>
<gene>
    <name evidence="2" type="primary">pcaD</name>
    <name evidence="2" type="ORF">ABFZ84_02010</name>
</gene>
<dbReference type="Gene3D" id="3.40.50.1820">
    <property type="entry name" value="alpha/beta hydrolase"/>
    <property type="match status" value="1"/>
</dbReference>
<name>A0ABV3Z187_9PROT</name>
<dbReference type="PRINTS" id="PR00111">
    <property type="entry name" value="ABHYDROLASE"/>
</dbReference>
<protein>
    <submittedName>
        <fullName evidence="2">3-oxoadipate enol-lactonase</fullName>
        <ecNumber evidence="2">3.1.1.24</ecNumber>
    </submittedName>
</protein>
<organism evidence="2 3">
    <name type="scientific">Hyphococcus lacteus</name>
    <dbReference type="NCBI Taxonomy" id="3143536"/>
    <lineage>
        <taxon>Bacteria</taxon>
        <taxon>Pseudomonadati</taxon>
        <taxon>Pseudomonadota</taxon>
        <taxon>Alphaproteobacteria</taxon>
        <taxon>Parvularculales</taxon>
        <taxon>Parvularculaceae</taxon>
        <taxon>Hyphococcus</taxon>
    </lineage>
</organism>
<dbReference type="InterPro" id="IPR050471">
    <property type="entry name" value="AB_hydrolase"/>
</dbReference>
<dbReference type="InterPro" id="IPR029058">
    <property type="entry name" value="AB_hydrolase_fold"/>
</dbReference>
<dbReference type="InterPro" id="IPR026968">
    <property type="entry name" value="PcaD/CatD"/>
</dbReference>
<evidence type="ECO:0000259" key="1">
    <source>
        <dbReference type="Pfam" id="PF00561"/>
    </source>
</evidence>
<dbReference type="PANTHER" id="PTHR43433:SF5">
    <property type="entry name" value="AB HYDROLASE-1 DOMAIN-CONTAINING PROTEIN"/>
    <property type="match status" value="1"/>
</dbReference>
<reference evidence="2 3" key="1">
    <citation type="submission" date="2024-05" db="EMBL/GenBank/DDBJ databases">
        <title>Three bacterial strains, DH-69, EH-24, and ECK-19 isolated from coastal sediments.</title>
        <authorList>
            <person name="Ye Y.-Q."/>
            <person name="Du Z.-J."/>
        </authorList>
    </citation>
    <scope>NUCLEOTIDE SEQUENCE [LARGE SCALE GENOMIC DNA]</scope>
    <source>
        <strain evidence="2 3">ECK-19</strain>
    </source>
</reference>
<proteinExistence type="predicted"/>
<dbReference type="EC" id="3.1.1.24" evidence="2"/>
<dbReference type="Proteomes" id="UP001560685">
    <property type="component" value="Unassembled WGS sequence"/>
</dbReference>
<dbReference type="NCBIfam" id="TIGR02427">
    <property type="entry name" value="protocat_pcaD"/>
    <property type="match status" value="1"/>
</dbReference>
<dbReference type="GO" id="GO:0047570">
    <property type="term" value="F:3-oxoadipate enol-lactonase activity"/>
    <property type="evidence" value="ECO:0007669"/>
    <property type="project" value="UniProtKB-EC"/>
</dbReference>
<evidence type="ECO:0000313" key="2">
    <source>
        <dbReference type="EMBL" id="MEX6632313.1"/>
    </source>
</evidence>
<sequence>MTKNIAIMSDGASIAWQIDGPDDAPTLLLSNSLGTDHTMWDNQLTDFTKRYRVLRYDTRGHGQSDAPHGAYGLDRLGLDVLELLDALKIDRISFCGVSLGGMTGQWLGVHASNRIDRVVLANTAAYMGPPSSWQTRIDTVLTNGMRAITDGVLDRWFTPEFLNTFPDKIQDVRYVFENCKPQGYAGCCAAIRDMDQRPVVGLISCPTLIISGLRDPATPPAQGEALAAAIPGARHILLDAAHLSNIEQSEEFNEAVLNFLD</sequence>
<feature type="domain" description="AB hydrolase-1" evidence="1">
    <location>
        <begin position="25"/>
        <end position="247"/>
    </location>
</feature>
<keyword evidence="2" id="KW-0378">Hydrolase</keyword>
<comment type="caution">
    <text evidence="2">The sequence shown here is derived from an EMBL/GenBank/DDBJ whole genome shotgun (WGS) entry which is preliminary data.</text>
</comment>
<dbReference type="RefSeq" id="WP_369312239.1">
    <property type="nucleotide sequence ID" value="NZ_JBEHZE010000001.1"/>
</dbReference>
<dbReference type="EMBL" id="JBEHZE010000001">
    <property type="protein sequence ID" value="MEX6632313.1"/>
    <property type="molecule type" value="Genomic_DNA"/>
</dbReference>
<evidence type="ECO:0000313" key="3">
    <source>
        <dbReference type="Proteomes" id="UP001560685"/>
    </source>
</evidence>
<keyword evidence="3" id="KW-1185">Reference proteome</keyword>
<dbReference type="Pfam" id="PF00561">
    <property type="entry name" value="Abhydrolase_1"/>
    <property type="match status" value="1"/>
</dbReference>
<dbReference type="PANTHER" id="PTHR43433">
    <property type="entry name" value="HYDROLASE, ALPHA/BETA FOLD FAMILY PROTEIN"/>
    <property type="match status" value="1"/>
</dbReference>
<dbReference type="InterPro" id="IPR000073">
    <property type="entry name" value="AB_hydrolase_1"/>
</dbReference>